<reference evidence="4" key="1">
    <citation type="journal article" date="2010" name="Genome Res.">
        <title>Population genomic sequencing of Coccidioides fungi reveals recent hybridization and transposon control.</title>
        <authorList>
            <person name="Neafsey D.E."/>
            <person name="Barker B.M."/>
            <person name="Sharpton T.J."/>
            <person name="Stajich J.E."/>
            <person name="Park D.J."/>
            <person name="Whiston E."/>
            <person name="Hung C.-Y."/>
            <person name="McMahan C."/>
            <person name="White J."/>
            <person name="Sykes S."/>
            <person name="Heiman D."/>
            <person name="Young S."/>
            <person name="Zeng Q."/>
            <person name="Abouelleil A."/>
            <person name="Aftuck L."/>
            <person name="Bessette D."/>
            <person name="Brown A."/>
            <person name="FitzGerald M."/>
            <person name="Lui A."/>
            <person name="Macdonald J.P."/>
            <person name="Priest M."/>
            <person name="Orbach M.J."/>
            <person name="Galgiani J.N."/>
            <person name="Kirkland T.N."/>
            <person name="Cole G.T."/>
            <person name="Birren B.W."/>
            <person name="Henn M.R."/>
            <person name="Taylor J.W."/>
            <person name="Rounsley S.D."/>
        </authorList>
    </citation>
    <scope>NUCLEOTIDE SEQUENCE [LARGE SCALE GENOMIC DNA]</scope>
    <source>
        <strain evidence="4">RMSCC 2394</strain>
    </source>
</reference>
<feature type="region of interest" description="Disordered" evidence="1">
    <location>
        <begin position="152"/>
        <end position="231"/>
    </location>
</feature>
<accession>A0A0J7BF01</accession>
<dbReference type="STRING" id="404692.A0A0J7BF01"/>
<gene>
    <name evidence="3" type="ORF">CIRG_08418</name>
</gene>
<keyword evidence="2" id="KW-0812">Transmembrane</keyword>
<evidence type="ECO:0000313" key="4">
    <source>
        <dbReference type="Proteomes" id="UP000054565"/>
    </source>
</evidence>
<proteinExistence type="predicted"/>
<dbReference type="EMBL" id="DS028098">
    <property type="protein sequence ID" value="KMP08737.1"/>
    <property type="molecule type" value="Genomic_DNA"/>
</dbReference>
<evidence type="ECO:0000313" key="3">
    <source>
        <dbReference type="EMBL" id="KMP08737.1"/>
    </source>
</evidence>
<dbReference type="AlphaFoldDB" id="A0A0J7BF01"/>
<feature type="transmembrane region" description="Helical" evidence="2">
    <location>
        <begin position="110"/>
        <end position="134"/>
    </location>
</feature>
<sequence>MGNGKGNTSTPIRRALPMQQVRVLQPMYVITVGLPTISSSTVPRGARMAIPVLIDIHILQNDRKHQDHWSRITAGVRPLTSNALVLNGASPIRLLPTITRCPIRAYMNRLLGLILPNIMILGIHPLLSLMGILMGPHEAAYPSRSYGPIIPPAPRGGSRGLCTGQQDYFPPPDRRHSGERDHPSFISRRGGRPRPGDHGRGGGSGEYWESCTTRFPPVAPTVQRPGWEDLG</sequence>
<evidence type="ECO:0000256" key="2">
    <source>
        <dbReference type="SAM" id="Phobius"/>
    </source>
</evidence>
<feature type="compositionally biased region" description="Basic and acidic residues" evidence="1">
    <location>
        <begin position="172"/>
        <end position="183"/>
    </location>
</feature>
<dbReference type="Proteomes" id="UP000054565">
    <property type="component" value="Unassembled WGS sequence"/>
</dbReference>
<protein>
    <submittedName>
        <fullName evidence="3">Uncharacterized protein</fullName>
    </submittedName>
</protein>
<evidence type="ECO:0000256" key="1">
    <source>
        <dbReference type="SAM" id="MobiDB-lite"/>
    </source>
</evidence>
<organism evidence="3 4">
    <name type="scientific">Coccidioides immitis RMSCC 2394</name>
    <dbReference type="NCBI Taxonomy" id="404692"/>
    <lineage>
        <taxon>Eukaryota</taxon>
        <taxon>Fungi</taxon>
        <taxon>Dikarya</taxon>
        <taxon>Ascomycota</taxon>
        <taxon>Pezizomycotina</taxon>
        <taxon>Eurotiomycetes</taxon>
        <taxon>Eurotiomycetidae</taxon>
        <taxon>Onygenales</taxon>
        <taxon>Onygenaceae</taxon>
        <taxon>Coccidioides</taxon>
    </lineage>
</organism>
<keyword evidence="2" id="KW-1133">Transmembrane helix</keyword>
<name>A0A0J7BF01_COCIT</name>
<keyword evidence="2" id="KW-0472">Membrane</keyword>